<organism evidence="3 4">
    <name type="scientific">Dickeya solani</name>
    <dbReference type="NCBI Taxonomy" id="1089444"/>
    <lineage>
        <taxon>Bacteria</taxon>
        <taxon>Pseudomonadati</taxon>
        <taxon>Pseudomonadota</taxon>
        <taxon>Gammaproteobacteria</taxon>
        <taxon>Enterobacterales</taxon>
        <taxon>Pectobacteriaceae</taxon>
        <taxon>Dickeya</taxon>
    </lineage>
</organism>
<keyword evidence="4" id="KW-1185">Reference proteome</keyword>
<reference evidence="3 4" key="1">
    <citation type="submission" date="2023-10" db="EMBL/GenBank/DDBJ databases">
        <title>Clonality and diversity in the soft rot Dickeya solani phytopathogen.</title>
        <authorList>
            <person name="Pedron J."/>
            <person name="Van Gijisegem F."/>
            <person name="Portier P."/>
            <person name="Taghouti G."/>
        </authorList>
    </citation>
    <scope>NUCLEOTIDE SEQUENCE [LARGE SCALE GENOMIC DNA]</scope>
    <source>
        <strain evidence="3 4">FVG2-MFV017-A9</strain>
    </source>
</reference>
<feature type="domain" description="Phage tail tape measure protein" evidence="2">
    <location>
        <begin position="87"/>
        <end position="289"/>
    </location>
</feature>
<dbReference type="InterPro" id="IPR010090">
    <property type="entry name" value="Phage_tape_meas"/>
</dbReference>
<dbReference type="EMBL" id="JAWLLM010000016">
    <property type="protein sequence ID" value="MDV7043429.1"/>
    <property type="molecule type" value="Genomic_DNA"/>
</dbReference>
<keyword evidence="1" id="KW-1188">Viral release from host cell</keyword>
<dbReference type="PANTHER" id="PTHR37813:SF1">
    <property type="entry name" value="FELS-2 PROPHAGE PROTEIN"/>
    <property type="match status" value="1"/>
</dbReference>
<dbReference type="PANTHER" id="PTHR37813">
    <property type="entry name" value="FELS-2 PROPHAGE PROTEIN"/>
    <property type="match status" value="1"/>
</dbReference>
<dbReference type="Proteomes" id="UP001187868">
    <property type="component" value="Unassembled WGS sequence"/>
</dbReference>
<comment type="caution">
    <text evidence="3">The sequence shown here is derived from an EMBL/GenBank/DDBJ whole genome shotgun (WGS) entry which is preliminary data.</text>
</comment>
<gene>
    <name evidence="3" type="ORF">RUJ08_14975</name>
</gene>
<dbReference type="Pfam" id="PF10145">
    <property type="entry name" value="PhageMin_Tail"/>
    <property type="match status" value="1"/>
</dbReference>
<dbReference type="RefSeq" id="WP_057083760.1">
    <property type="nucleotide sequence ID" value="NZ_CP104920.1"/>
</dbReference>
<accession>A0ABU4EHB6</accession>
<name>A0ABU4EHB6_9GAMM</name>
<protein>
    <submittedName>
        <fullName evidence="3">Phage tail tape measure protein</fullName>
    </submittedName>
</protein>
<evidence type="ECO:0000313" key="3">
    <source>
        <dbReference type="EMBL" id="MDV7043429.1"/>
    </source>
</evidence>
<dbReference type="NCBIfam" id="TIGR01760">
    <property type="entry name" value="tape_meas_TP901"/>
    <property type="match status" value="1"/>
</dbReference>
<evidence type="ECO:0000256" key="1">
    <source>
        <dbReference type="ARBA" id="ARBA00022612"/>
    </source>
</evidence>
<proteinExistence type="predicted"/>
<evidence type="ECO:0000313" key="4">
    <source>
        <dbReference type="Proteomes" id="UP001187868"/>
    </source>
</evidence>
<evidence type="ECO:0000259" key="2">
    <source>
        <dbReference type="Pfam" id="PF10145"/>
    </source>
</evidence>
<sequence>MADSFQLKAIITAVDKLSEPLSKMSGKVKSFQKEFTNTMAKAGALGMAIGTGMALPVSQAIAFESSMADVKKVVDFDTPQQFAQMGEDIMKLSERLPMAANDMAKIAAAGGQSGIARKDLMQFTEDAVKMGVAFDQTAEESGQMMAQWRTAFKMTQKDVVTLADKINYLGNNGPANAQKISEIVTRIGPLGGIAGVASGEVAALGATIAGTGVESEIAATGIKNFMMSLVSGKSATASQKKAFKALRINSAQLAKDMQKDSKTAILKVLNSLQKLPKEKQIPVMDALFGKESIGAIAPLLANLDLLKTNLTRVADAQQYAGSMQKEYEARAATTENSLKLLRNTFNVTGITIGSIFLPSISEASQKLLPFIEKFRTWVKDNPETIKSVMKFAGALVGVGGGAMVVSRAFGVMESVMRMSTAGKMVTLLVAGGWMIAENWDKVGPVVQKIWDKVDGVVAATGGWEIVLKSVAAFIATKWVLDMVTSIGKVKTEATALNTLLGATQGMIGKLALGAALYEPVNQVMERTIGETDAGNWAKNNGLFFSSDWKPFFNKQEMEKHQSIIDQQQKQQDMPLSGVSYKRQMGELKVSFENAPAGMQVTSGTSGQTPYWIKTDVGYNPYSKQSSN</sequence>